<gene>
    <name evidence="8" type="ORF">EMAD1354_LOCUS505</name>
</gene>
<evidence type="ECO:0000256" key="4">
    <source>
        <dbReference type="ARBA" id="ARBA00023242"/>
    </source>
</evidence>
<accession>A0A7S0T5U2</accession>
<feature type="region of interest" description="Disordered" evidence="5">
    <location>
        <begin position="1"/>
        <end position="45"/>
    </location>
</feature>
<proteinExistence type="predicted"/>
<dbReference type="GO" id="GO:0019185">
    <property type="term" value="C:snRNA-activating protein complex"/>
    <property type="evidence" value="ECO:0007669"/>
    <property type="project" value="TreeGrafter"/>
</dbReference>
<keyword evidence="3" id="KW-0804">Transcription</keyword>
<dbReference type="PROSITE" id="PS51294">
    <property type="entry name" value="HTH_MYB"/>
    <property type="match status" value="2"/>
</dbReference>
<feature type="domain" description="HTH myb-type" evidence="7">
    <location>
        <begin position="145"/>
        <end position="199"/>
    </location>
</feature>
<keyword evidence="1" id="KW-0805">Transcription regulation</keyword>
<dbReference type="InterPro" id="IPR017930">
    <property type="entry name" value="Myb_dom"/>
</dbReference>
<evidence type="ECO:0000256" key="1">
    <source>
        <dbReference type="ARBA" id="ARBA00023015"/>
    </source>
</evidence>
<dbReference type="PROSITE" id="PS50090">
    <property type="entry name" value="MYB_LIKE"/>
    <property type="match status" value="2"/>
</dbReference>
<dbReference type="Pfam" id="PF13921">
    <property type="entry name" value="Myb_DNA-bind_6"/>
    <property type="match status" value="1"/>
</dbReference>
<dbReference type="EMBL" id="HBFE01000736">
    <property type="protein sequence ID" value="CAD8724428.1"/>
    <property type="molecule type" value="Transcribed_RNA"/>
</dbReference>
<feature type="domain" description="HTH myb-type" evidence="7">
    <location>
        <begin position="91"/>
        <end position="144"/>
    </location>
</feature>
<evidence type="ECO:0000259" key="7">
    <source>
        <dbReference type="PROSITE" id="PS51294"/>
    </source>
</evidence>
<dbReference type="AlphaFoldDB" id="A0A7S0T5U2"/>
<dbReference type="InterPro" id="IPR001005">
    <property type="entry name" value="SANT/Myb"/>
</dbReference>
<organism evidence="8">
    <name type="scientific">Erythrolobus madagascarensis</name>
    <dbReference type="NCBI Taxonomy" id="708628"/>
    <lineage>
        <taxon>Eukaryota</taxon>
        <taxon>Rhodophyta</taxon>
        <taxon>Bangiophyceae</taxon>
        <taxon>Porphyridiales</taxon>
        <taxon>Porphyridiaceae</taxon>
        <taxon>Erythrolobus</taxon>
    </lineage>
</organism>
<evidence type="ECO:0000259" key="6">
    <source>
        <dbReference type="PROSITE" id="PS50090"/>
    </source>
</evidence>
<keyword evidence="2" id="KW-0238">DNA-binding</keyword>
<sequence>MEACCKREVMENERSSAGGVKRDRRNEGRSVDGGATRDRSRREEAFSSNLERVSIGNLVLSGRDPEPVARINTNQSGSADPRRNISLYPSRPKATGKRWTKEDDDKLVQWVRENGPRRWATLANSVFQDSRSPAQLRGRYMDVLNPNRDSQQWTPEEDAKMLALHERIGNRWTLIADELDGRVPNDVKNRFRVLLRKSSN</sequence>
<dbReference type="PANTHER" id="PTHR46621">
    <property type="entry name" value="SNRNA-ACTIVATING PROTEIN COMPLEX SUBUNIT 4"/>
    <property type="match status" value="1"/>
</dbReference>
<dbReference type="GO" id="GO:0001006">
    <property type="term" value="F:RNA polymerase III type 3 promoter sequence-specific DNA binding"/>
    <property type="evidence" value="ECO:0007669"/>
    <property type="project" value="TreeGrafter"/>
</dbReference>
<dbReference type="SMART" id="SM00717">
    <property type="entry name" value="SANT"/>
    <property type="match status" value="2"/>
</dbReference>
<evidence type="ECO:0000256" key="5">
    <source>
        <dbReference type="SAM" id="MobiDB-lite"/>
    </source>
</evidence>
<evidence type="ECO:0000256" key="3">
    <source>
        <dbReference type="ARBA" id="ARBA00023163"/>
    </source>
</evidence>
<dbReference type="GO" id="GO:0000978">
    <property type="term" value="F:RNA polymerase II cis-regulatory region sequence-specific DNA binding"/>
    <property type="evidence" value="ECO:0007669"/>
    <property type="project" value="TreeGrafter"/>
</dbReference>
<dbReference type="GO" id="GO:0042795">
    <property type="term" value="P:snRNA transcription by RNA polymerase II"/>
    <property type="evidence" value="ECO:0007669"/>
    <property type="project" value="TreeGrafter"/>
</dbReference>
<dbReference type="Gene3D" id="1.10.10.60">
    <property type="entry name" value="Homeodomain-like"/>
    <property type="match status" value="2"/>
</dbReference>
<reference evidence="8" key="1">
    <citation type="submission" date="2021-01" db="EMBL/GenBank/DDBJ databases">
        <authorList>
            <person name="Corre E."/>
            <person name="Pelletier E."/>
            <person name="Niang G."/>
            <person name="Scheremetjew M."/>
            <person name="Finn R."/>
            <person name="Kale V."/>
            <person name="Holt S."/>
            <person name="Cochrane G."/>
            <person name="Meng A."/>
            <person name="Brown T."/>
            <person name="Cohen L."/>
        </authorList>
    </citation>
    <scope>NUCLEOTIDE SEQUENCE</scope>
    <source>
        <strain evidence="8">CCMP3276</strain>
    </source>
</reference>
<dbReference type="GO" id="GO:0042796">
    <property type="term" value="P:snRNA transcription by RNA polymerase III"/>
    <property type="evidence" value="ECO:0007669"/>
    <property type="project" value="TreeGrafter"/>
</dbReference>
<name>A0A7S0T5U2_9RHOD</name>
<keyword evidence="4" id="KW-0539">Nucleus</keyword>
<feature type="domain" description="Myb-like" evidence="6">
    <location>
        <begin position="145"/>
        <end position="195"/>
    </location>
</feature>
<protein>
    <submittedName>
        <fullName evidence="8">Uncharacterized protein</fullName>
    </submittedName>
</protein>
<dbReference type="SUPFAM" id="SSF46689">
    <property type="entry name" value="Homeodomain-like"/>
    <property type="match status" value="1"/>
</dbReference>
<dbReference type="InterPro" id="IPR051575">
    <property type="entry name" value="Myb-like_DNA-bd"/>
</dbReference>
<evidence type="ECO:0000256" key="2">
    <source>
        <dbReference type="ARBA" id="ARBA00023125"/>
    </source>
</evidence>
<feature type="domain" description="Myb-like" evidence="6">
    <location>
        <begin position="91"/>
        <end position="144"/>
    </location>
</feature>
<evidence type="ECO:0000313" key="8">
    <source>
        <dbReference type="EMBL" id="CAD8724428.1"/>
    </source>
</evidence>
<dbReference type="PANTHER" id="PTHR46621:SF1">
    <property type="entry name" value="SNRNA-ACTIVATING PROTEIN COMPLEX SUBUNIT 4"/>
    <property type="match status" value="1"/>
</dbReference>
<dbReference type="CDD" id="cd00167">
    <property type="entry name" value="SANT"/>
    <property type="match status" value="2"/>
</dbReference>
<dbReference type="InterPro" id="IPR009057">
    <property type="entry name" value="Homeodomain-like_sf"/>
</dbReference>
<feature type="region of interest" description="Disordered" evidence="5">
    <location>
        <begin position="61"/>
        <end position="98"/>
    </location>
</feature>